<accession>A0A9D1U488</accession>
<dbReference type="AlphaFoldDB" id="A0A9D1U488"/>
<dbReference type="Proteomes" id="UP000886878">
    <property type="component" value="Unassembled WGS sequence"/>
</dbReference>
<keyword evidence="1" id="KW-1133">Transmembrane helix</keyword>
<dbReference type="PANTHER" id="PTHR37305">
    <property type="entry name" value="INTEGRAL MEMBRANE PROTEIN-RELATED"/>
    <property type="match status" value="1"/>
</dbReference>
<name>A0A9D1U488_9LACO</name>
<evidence type="ECO:0000256" key="1">
    <source>
        <dbReference type="SAM" id="Phobius"/>
    </source>
</evidence>
<dbReference type="PANTHER" id="PTHR37305:SF1">
    <property type="entry name" value="MEMBRANE PROTEIN"/>
    <property type="match status" value="1"/>
</dbReference>
<feature type="non-terminal residue" evidence="2">
    <location>
        <position position="1"/>
    </location>
</feature>
<feature type="transmembrane region" description="Helical" evidence="1">
    <location>
        <begin position="6"/>
        <end position="25"/>
    </location>
</feature>
<feature type="transmembrane region" description="Helical" evidence="1">
    <location>
        <begin position="93"/>
        <end position="118"/>
    </location>
</feature>
<reference evidence="2" key="1">
    <citation type="journal article" date="2021" name="PeerJ">
        <title>Extensive microbial diversity within the chicken gut microbiome revealed by metagenomics and culture.</title>
        <authorList>
            <person name="Gilroy R."/>
            <person name="Ravi A."/>
            <person name="Getino M."/>
            <person name="Pursley I."/>
            <person name="Horton D.L."/>
            <person name="Alikhan N.F."/>
            <person name="Baker D."/>
            <person name="Gharbi K."/>
            <person name="Hall N."/>
            <person name="Watson M."/>
            <person name="Adriaenssens E.M."/>
            <person name="Foster-Nyarko E."/>
            <person name="Jarju S."/>
            <person name="Secka A."/>
            <person name="Antonio M."/>
            <person name="Oren A."/>
            <person name="Chaudhuri R.R."/>
            <person name="La Ragione R."/>
            <person name="Hildebrand F."/>
            <person name="Pallen M.J."/>
        </authorList>
    </citation>
    <scope>NUCLEOTIDE SEQUENCE</scope>
    <source>
        <strain evidence="2">ChiHejej3B27-2180</strain>
    </source>
</reference>
<keyword evidence="1" id="KW-0472">Membrane</keyword>
<proteinExistence type="predicted"/>
<reference evidence="2" key="2">
    <citation type="submission" date="2021-04" db="EMBL/GenBank/DDBJ databases">
        <authorList>
            <person name="Gilroy R."/>
        </authorList>
    </citation>
    <scope>NUCLEOTIDE SEQUENCE</scope>
    <source>
        <strain evidence="2">ChiHejej3B27-2180</strain>
    </source>
</reference>
<keyword evidence="1" id="KW-0812">Transmembrane</keyword>
<feature type="transmembrane region" description="Helical" evidence="1">
    <location>
        <begin position="125"/>
        <end position="147"/>
    </location>
</feature>
<protein>
    <submittedName>
        <fullName evidence="2">ABC transporter permease</fullName>
    </submittedName>
</protein>
<evidence type="ECO:0000313" key="3">
    <source>
        <dbReference type="Proteomes" id="UP000886878"/>
    </source>
</evidence>
<organism evidence="2 3">
    <name type="scientific">Candidatus Limosilactobacillus merdipullorum</name>
    <dbReference type="NCBI Taxonomy" id="2838653"/>
    <lineage>
        <taxon>Bacteria</taxon>
        <taxon>Bacillati</taxon>
        <taxon>Bacillota</taxon>
        <taxon>Bacilli</taxon>
        <taxon>Lactobacillales</taxon>
        <taxon>Lactobacillaceae</taxon>
        <taxon>Limosilactobacillus</taxon>
    </lineage>
</organism>
<comment type="caution">
    <text evidence="2">The sequence shown here is derived from an EMBL/GenBank/DDBJ whole genome shotgun (WGS) entry which is preliminary data.</text>
</comment>
<dbReference type="EMBL" id="DXGK01000031">
    <property type="protein sequence ID" value="HIW70109.1"/>
    <property type="molecule type" value="Genomic_DNA"/>
</dbReference>
<feature type="transmembrane region" description="Helical" evidence="1">
    <location>
        <begin position="46"/>
        <end position="73"/>
    </location>
</feature>
<sequence length="208" mass="23277">YDSSAIIMLLLVIVGSTMFSMEFQHGTIISLMYRSSSRSAVFFGKFITLLLYNLVLHIAAMILTVLLNIVPLINAPVDWTAIYKYHQPLVVNMFATTGVDLITSTLIISLICLFSCLINSNTAVITINALIIFMGTGLSSDLLLAHVGPSRIVRWNPFNMLNLTTQYYNYATYHVTSMLSNAQLLTGTVCYTIIFLSLAYWIFSRKSF</sequence>
<dbReference type="Pfam" id="PF12730">
    <property type="entry name" value="ABC2_membrane_4"/>
    <property type="match status" value="1"/>
</dbReference>
<feature type="transmembrane region" description="Helical" evidence="1">
    <location>
        <begin position="182"/>
        <end position="203"/>
    </location>
</feature>
<evidence type="ECO:0000313" key="2">
    <source>
        <dbReference type="EMBL" id="HIW70109.1"/>
    </source>
</evidence>
<gene>
    <name evidence="2" type="ORF">H9876_01820</name>
</gene>